<dbReference type="Proteomes" id="UP000315128">
    <property type="component" value="Chromosome"/>
</dbReference>
<dbReference type="NCBIfam" id="NF001936">
    <property type="entry name" value="PRK00714.1-3"/>
    <property type="match status" value="1"/>
</dbReference>
<dbReference type="EMBL" id="CP041356">
    <property type="protein sequence ID" value="QDK70694.1"/>
    <property type="molecule type" value="Genomic_DNA"/>
</dbReference>
<evidence type="ECO:0000259" key="1">
    <source>
        <dbReference type="PROSITE" id="PS51462"/>
    </source>
</evidence>
<dbReference type="Pfam" id="PF00293">
    <property type="entry name" value="NUDIX"/>
    <property type="match status" value="1"/>
</dbReference>
<keyword evidence="3" id="KW-1185">Reference proteome</keyword>
<accession>A0A514Z7X6</accession>
<evidence type="ECO:0000313" key="2">
    <source>
        <dbReference type="EMBL" id="QDK70694.1"/>
    </source>
</evidence>
<dbReference type="GO" id="GO:0016787">
    <property type="term" value="F:hydrolase activity"/>
    <property type="evidence" value="ECO:0007669"/>
    <property type="project" value="UniProtKB-KW"/>
</dbReference>
<dbReference type="RefSeq" id="WP_142766283.1">
    <property type="nucleotide sequence ID" value="NZ_CP041356.1"/>
</dbReference>
<dbReference type="InterPro" id="IPR015797">
    <property type="entry name" value="NUDIX_hydrolase-like_dom_sf"/>
</dbReference>
<gene>
    <name evidence="2" type="ORF">FLP15_05435</name>
</gene>
<evidence type="ECO:0000313" key="3">
    <source>
        <dbReference type="Proteomes" id="UP000315128"/>
    </source>
</evidence>
<dbReference type="PROSITE" id="PS51462">
    <property type="entry name" value="NUDIX"/>
    <property type="match status" value="1"/>
</dbReference>
<organism evidence="2 3">
    <name type="scientific">Lactococcus protaetiae</name>
    <dbReference type="NCBI Taxonomy" id="2592653"/>
    <lineage>
        <taxon>Bacteria</taxon>
        <taxon>Bacillati</taxon>
        <taxon>Bacillota</taxon>
        <taxon>Bacilli</taxon>
        <taxon>Lactobacillales</taxon>
        <taxon>Streptococcaceae</taxon>
        <taxon>Lactococcus</taxon>
    </lineage>
</organism>
<dbReference type="SUPFAM" id="SSF55811">
    <property type="entry name" value="Nudix"/>
    <property type="match status" value="1"/>
</dbReference>
<protein>
    <submittedName>
        <fullName evidence="2">RNA pyrophosphohydrolase</fullName>
        <ecNumber evidence="2">3.6.1.-</ecNumber>
    </submittedName>
</protein>
<reference evidence="2 3" key="1">
    <citation type="submission" date="2019-07" db="EMBL/GenBank/DDBJ databases">
        <title>Genome sequencing of KACC 19320.</title>
        <authorList>
            <person name="Heo J."/>
            <person name="Kim S.-J."/>
            <person name="Kim J.-S."/>
            <person name="Hong S.-B."/>
            <person name="Kwon S.-W."/>
        </authorList>
    </citation>
    <scope>NUCLEOTIDE SEQUENCE [LARGE SCALE GENOMIC DNA]</scope>
    <source>
        <strain evidence="2 3">KACC 19320</strain>
    </source>
</reference>
<dbReference type="Gene3D" id="3.90.79.10">
    <property type="entry name" value="Nucleoside Triphosphate Pyrophosphohydrolase"/>
    <property type="match status" value="1"/>
</dbReference>
<keyword evidence="2" id="KW-0378">Hydrolase</keyword>
<name>A0A514Z7X6_9LACT</name>
<sequence length="145" mass="16952">MKTYRKSVAAVIVNSEHKIWLGERSYAPETYGFVQGGIEATDATNEAALRREFREEIGTDDFTILSVLTETLYYDFPKNKRQNYLGQAQQFYLVRLTDLSKINLVTDEPEWLSYSFVSTDEIKNYDLNMERSNYLKALAYFEKEI</sequence>
<dbReference type="OrthoDB" id="9787476at2"/>
<proteinExistence type="predicted"/>
<feature type="domain" description="Nudix hydrolase" evidence="1">
    <location>
        <begin position="3"/>
        <end position="140"/>
    </location>
</feature>
<dbReference type="KEGG" id="lack:FLP15_05435"/>
<dbReference type="InterPro" id="IPR000086">
    <property type="entry name" value="NUDIX_hydrolase_dom"/>
</dbReference>
<dbReference type="EC" id="3.6.1.-" evidence="2"/>
<dbReference type="AlphaFoldDB" id="A0A514Z7X6"/>